<reference evidence="1" key="1">
    <citation type="submission" date="2016-03" db="EMBL/GenBank/DDBJ databases">
        <title>Draft genome sequence of Rosellinia necatrix.</title>
        <authorList>
            <person name="Kanematsu S."/>
        </authorList>
    </citation>
    <scope>NUCLEOTIDE SEQUENCE [LARGE SCALE GENOMIC DNA]</scope>
    <source>
        <strain evidence="1">W97</strain>
    </source>
</reference>
<keyword evidence="2" id="KW-1185">Reference proteome</keyword>
<dbReference type="EMBL" id="DF977515">
    <property type="protein sequence ID" value="GAW27088.1"/>
    <property type="molecule type" value="Genomic_DNA"/>
</dbReference>
<sequence length="124" mass="14210">MMLGLNGTAWLMRTHWLATNPFRLRGSSDGSSVLWALEHTRDLDEIYILLAAEAVKTQGYRRYMHDHGSNIRFSLVEVSESDIHLPNPMYTTGDPDRDMTLHDVVRGLSRRCRYAKIVYGSLDV</sequence>
<name>A0A1S8AAH9_ROSNE</name>
<dbReference type="Proteomes" id="UP000054516">
    <property type="component" value="Unassembled WGS sequence"/>
</dbReference>
<dbReference type="AlphaFoldDB" id="A0A1S8AAH9"/>
<gene>
    <name evidence="1" type="ORF">SAMD00023353_7000070</name>
</gene>
<proteinExistence type="predicted"/>
<dbReference type="OrthoDB" id="4692656at2759"/>
<protein>
    <submittedName>
        <fullName evidence="1">Uncharacterized protein</fullName>
    </submittedName>
</protein>
<evidence type="ECO:0000313" key="2">
    <source>
        <dbReference type="Proteomes" id="UP000054516"/>
    </source>
</evidence>
<evidence type="ECO:0000313" key="1">
    <source>
        <dbReference type="EMBL" id="GAW27088.1"/>
    </source>
</evidence>
<accession>A0A1S8AAH9</accession>
<organism evidence="1">
    <name type="scientific">Rosellinia necatrix</name>
    <name type="common">White root-rot fungus</name>
    <dbReference type="NCBI Taxonomy" id="77044"/>
    <lineage>
        <taxon>Eukaryota</taxon>
        <taxon>Fungi</taxon>
        <taxon>Dikarya</taxon>
        <taxon>Ascomycota</taxon>
        <taxon>Pezizomycotina</taxon>
        <taxon>Sordariomycetes</taxon>
        <taxon>Xylariomycetidae</taxon>
        <taxon>Xylariales</taxon>
        <taxon>Xylariaceae</taxon>
        <taxon>Rosellinia</taxon>
    </lineage>
</organism>